<sequence>MSSYNLKKKPDPKPRTVLRTNLDLNNYLHAERQRYCKAKNNYLRNCRENAVELSHIDIAVDVKLALAFFFWNPPLLMLIVAFPPLTDPVKDDFPMGDSTSVLPNTPHCLLTVHVLRYSFW</sequence>
<keyword evidence="1" id="KW-0812">Transmembrane</keyword>
<dbReference type="AlphaFoldDB" id="A0A8T0FPN4"/>
<gene>
    <name evidence="2" type="ORF">HNY73_004677</name>
</gene>
<evidence type="ECO:0000256" key="1">
    <source>
        <dbReference type="SAM" id="Phobius"/>
    </source>
</evidence>
<keyword evidence="1" id="KW-1133">Transmembrane helix</keyword>
<accession>A0A8T0FPN4</accession>
<reference evidence="2" key="1">
    <citation type="journal article" date="2020" name="bioRxiv">
        <title>Chromosome-level reference genome of the European wasp spider Argiope bruennichi: a resource for studies on range expansion and evolutionary adaptation.</title>
        <authorList>
            <person name="Sheffer M.M."/>
            <person name="Hoppe A."/>
            <person name="Krehenwinkel H."/>
            <person name="Uhl G."/>
            <person name="Kuss A.W."/>
            <person name="Jensen L."/>
            <person name="Jensen C."/>
            <person name="Gillespie R.G."/>
            <person name="Hoff K.J."/>
            <person name="Prost S."/>
        </authorList>
    </citation>
    <scope>NUCLEOTIDE SEQUENCE</scope>
</reference>
<comment type="caution">
    <text evidence="2">The sequence shown here is derived from an EMBL/GenBank/DDBJ whole genome shotgun (WGS) entry which is preliminary data.</text>
</comment>
<dbReference type="EMBL" id="JABXBU010000003">
    <property type="protein sequence ID" value="KAF8793157.1"/>
    <property type="molecule type" value="Genomic_DNA"/>
</dbReference>
<feature type="transmembrane region" description="Helical" evidence="1">
    <location>
        <begin position="64"/>
        <end position="85"/>
    </location>
</feature>
<evidence type="ECO:0000313" key="2">
    <source>
        <dbReference type="EMBL" id="KAF8793157.1"/>
    </source>
</evidence>
<name>A0A8T0FPN4_ARGBR</name>
<proteinExistence type="predicted"/>
<evidence type="ECO:0000313" key="3">
    <source>
        <dbReference type="Proteomes" id="UP000807504"/>
    </source>
</evidence>
<organism evidence="2 3">
    <name type="scientific">Argiope bruennichi</name>
    <name type="common">Wasp spider</name>
    <name type="synonym">Aranea bruennichi</name>
    <dbReference type="NCBI Taxonomy" id="94029"/>
    <lineage>
        <taxon>Eukaryota</taxon>
        <taxon>Metazoa</taxon>
        <taxon>Ecdysozoa</taxon>
        <taxon>Arthropoda</taxon>
        <taxon>Chelicerata</taxon>
        <taxon>Arachnida</taxon>
        <taxon>Araneae</taxon>
        <taxon>Araneomorphae</taxon>
        <taxon>Entelegynae</taxon>
        <taxon>Araneoidea</taxon>
        <taxon>Araneidae</taxon>
        <taxon>Argiope</taxon>
    </lineage>
</organism>
<keyword evidence="1" id="KW-0472">Membrane</keyword>
<keyword evidence="3" id="KW-1185">Reference proteome</keyword>
<protein>
    <submittedName>
        <fullName evidence="2">Uncharacterized protein</fullName>
    </submittedName>
</protein>
<dbReference type="Proteomes" id="UP000807504">
    <property type="component" value="Unassembled WGS sequence"/>
</dbReference>
<reference evidence="2" key="2">
    <citation type="submission" date="2020-06" db="EMBL/GenBank/DDBJ databases">
        <authorList>
            <person name="Sheffer M."/>
        </authorList>
    </citation>
    <scope>NUCLEOTIDE SEQUENCE</scope>
</reference>